<name>A0AAD9JQI5_RIDPI</name>
<keyword evidence="5" id="KW-0297">G-protein coupled receptor</keyword>
<evidence type="ECO:0000313" key="12">
    <source>
        <dbReference type="Proteomes" id="UP001209878"/>
    </source>
</evidence>
<dbReference type="Proteomes" id="UP001209878">
    <property type="component" value="Unassembled WGS sequence"/>
</dbReference>
<dbReference type="GO" id="GO:0004930">
    <property type="term" value="F:G protein-coupled receptor activity"/>
    <property type="evidence" value="ECO:0007669"/>
    <property type="project" value="UniProtKB-KW"/>
</dbReference>
<evidence type="ECO:0000256" key="6">
    <source>
        <dbReference type="ARBA" id="ARBA00023136"/>
    </source>
</evidence>
<dbReference type="SUPFAM" id="SSF81321">
    <property type="entry name" value="Family A G protein-coupled receptor-like"/>
    <property type="match status" value="1"/>
</dbReference>
<keyword evidence="12" id="KW-1185">Reference proteome</keyword>
<proteinExistence type="predicted"/>
<organism evidence="11 12">
    <name type="scientific">Ridgeia piscesae</name>
    <name type="common">Tubeworm</name>
    <dbReference type="NCBI Taxonomy" id="27915"/>
    <lineage>
        <taxon>Eukaryota</taxon>
        <taxon>Metazoa</taxon>
        <taxon>Spiralia</taxon>
        <taxon>Lophotrochozoa</taxon>
        <taxon>Annelida</taxon>
        <taxon>Polychaeta</taxon>
        <taxon>Sedentaria</taxon>
        <taxon>Canalipalpata</taxon>
        <taxon>Sabellida</taxon>
        <taxon>Siboglinidae</taxon>
        <taxon>Ridgeia</taxon>
    </lineage>
</organism>
<dbReference type="InterPro" id="IPR050569">
    <property type="entry name" value="TAAR"/>
</dbReference>
<evidence type="ECO:0000313" key="11">
    <source>
        <dbReference type="EMBL" id="KAK2157056.1"/>
    </source>
</evidence>
<feature type="domain" description="G-protein coupled receptors family 1 profile" evidence="10">
    <location>
        <begin position="1"/>
        <end position="200"/>
    </location>
</feature>
<feature type="transmembrane region" description="Helical" evidence="9">
    <location>
        <begin position="181"/>
        <end position="204"/>
    </location>
</feature>
<evidence type="ECO:0000256" key="9">
    <source>
        <dbReference type="SAM" id="Phobius"/>
    </source>
</evidence>
<keyword evidence="8" id="KW-0807">Transducer</keyword>
<dbReference type="PANTHER" id="PTHR24249:SF372">
    <property type="entry name" value="G-PROTEIN COUPLED RECEPTORS FAMILY 1 PROFILE DOMAIN-CONTAINING PROTEIN"/>
    <property type="match status" value="1"/>
</dbReference>
<dbReference type="InterPro" id="IPR000276">
    <property type="entry name" value="GPCR_Rhodpsn"/>
</dbReference>
<feature type="transmembrane region" description="Helical" evidence="9">
    <location>
        <begin position="81"/>
        <end position="102"/>
    </location>
</feature>
<comment type="caution">
    <text evidence="11">The sequence shown here is derived from an EMBL/GenBank/DDBJ whole genome shotgun (WGS) entry which is preliminary data.</text>
</comment>
<evidence type="ECO:0000256" key="7">
    <source>
        <dbReference type="ARBA" id="ARBA00023170"/>
    </source>
</evidence>
<keyword evidence="4 9" id="KW-1133">Transmembrane helix</keyword>
<dbReference type="EMBL" id="JAODUO010001916">
    <property type="protein sequence ID" value="KAK2157056.1"/>
    <property type="molecule type" value="Genomic_DNA"/>
</dbReference>
<dbReference type="PROSITE" id="PS50262">
    <property type="entry name" value="G_PROTEIN_RECEP_F1_2"/>
    <property type="match status" value="1"/>
</dbReference>
<dbReference type="GO" id="GO:0005886">
    <property type="term" value="C:plasma membrane"/>
    <property type="evidence" value="ECO:0007669"/>
    <property type="project" value="UniProtKB-SubCell"/>
</dbReference>
<evidence type="ECO:0000259" key="10">
    <source>
        <dbReference type="PROSITE" id="PS50262"/>
    </source>
</evidence>
<protein>
    <recommendedName>
        <fullName evidence="10">G-protein coupled receptors family 1 profile domain-containing protein</fullName>
    </recommendedName>
</protein>
<evidence type="ECO:0000256" key="8">
    <source>
        <dbReference type="ARBA" id="ARBA00023224"/>
    </source>
</evidence>
<dbReference type="Pfam" id="PF00001">
    <property type="entry name" value="7tm_1"/>
    <property type="match status" value="1"/>
</dbReference>
<evidence type="ECO:0000256" key="1">
    <source>
        <dbReference type="ARBA" id="ARBA00004651"/>
    </source>
</evidence>
<keyword evidence="6 9" id="KW-0472">Membrane</keyword>
<accession>A0AAD9JQI5</accession>
<dbReference type="AlphaFoldDB" id="A0AAD9JQI5"/>
<evidence type="ECO:0000256" key="5">
    <source>
        <dbReference type="ARBA" id="ARBA00023040"/>
    </source>
</evidence>
<comment type="subcellular location">
    <subcellularLocation>
        <location evidence="1">Cell membrane</location>
        <topology evidence="1">Multi-pass membrane protein</topology>
    </subcellularLocation>
</comment>
<evidence type="ECO:0000256" key="4">
    <source>
        <dbReference type="ARBA" id="ARBA00022989"/>
    </source>
</evidence>
<reference evidence="11" key="1">
    <citation type="journal article" date="2023" name="Mol. Biol. Evol.">
        <title>Third-Generation Sequencing Reveals the Adaptive Role of the Epigenome in Three Deep-Sea Polychaetes.</title>
        <authorList>
            <person name="Perez M."/>
            <person name="Aroh O."/>
            <person name="Sun Y."/>
            <person name="Lan Y."/>
            <person name="Juniper S.K."/>
            <person name="Young C.R."/>
            <person name="Angers B."/>
            <person name="Qian P.Y."/>
        </authorList>
    </citation>
    <scope>NUCLEOTIDE SEQUENCE</scope>
    <source>
        <strain evidence="11">R07B-5</strain>
    </source>
</reference>
<dbReference type="PANTHER" id="PTHR24249">
    <property type="entry name" value="HISTAMINE RECEPTOR-RELATED G-PROTEIN COUPLED RECEPTOR"/>
    <property type="match status" value="1"/>
</dbReference>
<evidence type="ECO:0000256" key="3">
    <source>
        <dbReference type="ARBA" id="ARBA00022692"/>
    </source>
</evidence>
<evidence type="ECO:0000256" key="2">
    <source>
        <dbReference type="ARBA" id="ARBA00022475"/>
    </source>
</evidence>
<keyword evidence="3 9" id="KW-0812">Transmembrane</keyword>
<gene>
    <name evidence="11" type="ORF">NP493_1916g00028</name>
</gene>
<keyword evidence="2" id="KW-1003">Cell membrane</keyword>
<dbReference type="InterPro" id="IPR017452">
    <property type="entry name" value="GPCR_Rhodpsn_7TM"/>
</dbReference>
<keyword evidence="7" id="KW-0675">Receptor</keyword>
<feature type="transmembrane region" description="Helical" evidence="9">
    <location>
        <begin position="40"/>
        <end position="61"/>
    </location>
</feature>
<sequence length="225" mass="25340">MCIKWCGFNSVNSLSWLTLSKMVAVTKPFRYEQLLSRNRCYVIICFDWFIGACIATVGSQAKSDWNMPMCLTQLPVVSRVSAVFKAISITAISLPLIMIVYATTKIICVIVRTHLQISALVHSIGGYDNNTGLGLSLTRQSARSCKNVLIICVTVVVLTIPLIVYNVAVTVWGYGLISISYGFTVFWIAMCNSFVNSLLYLTLFRSVRRKTYEMLQKMIDAWRLF</sequence>
<dbReference type="Gene3D" id="1.20.1070.10">
    <property type="entry name" value="Rhodopsin 7-helix transmembrane proteins"/>
    <property type="match status" value="1"/>
</dbReference>
<dbReference type="CDD" id="cd00637">
    <property type="entry name" value="7tm_classA_rhodopsin-like"/>
    <property type="match status" value="1"/>
</dbReference>
<feature type="transmembrane region" description="Helical" evidence="9">
    <location>
        <begin position="148"/>
        <end position="175"/>
    </location>
</feature>